<dbReference type="InterPro" id="IPR027417">
    <property type="entry name" value="P-loop_NTPase"/>
</dbReference>
<dbReference type="Gene3D" id="3.40.50.300">
    <property type="entry name" value="P-loop containing nucleotide triphosphate hydrolases"/>
    <property type="match status" value="1"/>
</dbReference>
<evidence type="ECO:0000256" key="1">
    <source>
        <dbReference type="ARBA" id="ARBA00006914"/>
    </source>
</evidence>
<dbReference type="GO" id="GO:0005524">
    <property type="term" value="F:ATP binding"/>
    <property type="evidence" value="ECO:0007669"/>
    <property type="project" value="UniProtKB-KW"/>
</dbReference>
<keyword evidence="2" id="KW-0547">Nucleotide-binding</keyword>
<accession>A0A387B772</accession>
<evidence type="ECO:0000256" key="3">
    <source>
        <dbReference type="ARBA" id="ARBA00022840"/>
    </source>
</evidence>
<dbReference type="Proteomes" id="UP000278886">
    <property type="component" value="Chromosome"/>
</dbReference>
<sequence length="441" mass="47946">MGGVGLVLVAMRPTMSQQPAPVAITRVQTIAQPGRHMPQAWRRVSHVARRVGYVENFDVVQALARTALTGNPEAIAHQVERLAERLSETGDEADARKIRALVTRNKSRQAVEPLSLQPSAMMATSVGQRLTPKAALPVDRESGAPLCEIVLSHRPGLLPVLPPQAQAAYDSLVGEWNHEQELSRLGLLVSQSLLIYGPPGTGKTTLALAIASRLQRPAVIARLDGLISSLLGNTARNLGALFDFCNRYDCILILDEFDAVAKIRDDSNEVGEIKRVVNALLQNLDKRARFGLTIAVTNHERLLDSAVWRRFEHQIELGLPSFDGRVEIAHLSLAALDDAEPLAKAIAALTEGRSGADVKTLTVAFLKMSVLQQSANRSRLALLRDAIHATGMRGVRGADETDPELVLLLTDPPTSLNQGDLAVLANRDRKTIGRWLTEART</sequence>
<dbReference type="SMART" id="SM00382">
    <property type="entry name" value="AAA"/>
    <property type="match status" value="1"/>
</dbReference>
<dbReference type="Pfam" id="PF00004">
    <property type="entry name" value="AAA"/>
    <property type="match status" value="1"/>
</dbReference>
<dbReference type="EMBL" id="CP032630">
    <property type="protein sequence ID" value="AYF96916.1"/>
    <property type="molecule type" value="Genomic_DNA"/>
</dbReference>
<comment type="similarity">
    <text evidence="1">Belongs to the AAA ATPase family.</text>
</comment>
<keyword evidence="3 5" id="KW-0067">ATP-binding</keyword>
<organism evidence="5 6">
    <name type="scientific">Protaetiibacter intestinalis</name>
    <dbReference type="NCBI Taxonomy" id="2419774"/>
    <lineage>
        <taxon>Bacteria</taxon>
        <taxon>Bacillati</taxon>
        <taxon>Actinomycetota</taxon>
        <taxon>Actinomycetes</taxon>
        <taxon>Micrococcales</taxon>
        <taxon>Microbacteriaceae</taxon>
        <taxon>Protaetiibacter</taxon>
    </lineage>
</organism>
<dbReference type="InterPro" id="IPR003959">
    <property type="entry name" value="ATPase_AAA_core"/>
</dbReference>
<dbReference type="AlphaFoldDB" id="A0A387B772"/>
<gene>
    <name evidence="5" type="ORF">D7I47_00705</name>
</gene>
<name>A0A387B772_9MICO</name>
<dbReference type="KEGG" id="lyd:D7I47_00705"/>
<evidence type="ECO:0000313" key="6">
    <source>
        <dbReference type="Proteomes" id="UP000278886"/>
    </source>
</evidence>
<dbReference type="SUPFAM" id="SSF52540">
    <property type="entry name" value="P-loop containing nucleoside triphosphate hydrolases"/>
    <property type="match status" value="1"/>
</dbReference>
<evidence type="ECO:0000313" key="5">
    <source>
        <dbReference type="EMBL" id="AYF96916.1"/>
    </source>
</evidence>
<dbReference type="InterPro" id="IPR003593">
    <property type="entry name" value="AAA+_ATPase"/>
</dbReference>
<evidence type="ECO:0000256" key="2">
    <source>
        <dbReference type="ARBA" id="ARBA00022741"/>
    </source>
</evidence>
<keyword evidence="6" id="KW-1185">Reference proteome</keyword>
<protein>
    <submittedName>
        <fullName evidence="5">ATP-binding protein</fullName>
    </submittedName>
</protein>
<feature type="domain" description="AAA+ ATPase" evidence="4">
    <location>
        <begin position="189"/>
        <end position="321"/>
    </location>
</feature>
<dbReference type="GO" id="GO:0016887">
    <property type="term" value="F:ATP hydrolysis activity"/>
    <property type="evidence" value="ECO:0007669"/>
    <property type="project" value="InterPro"/>
</dbReference>
<reference evidence="6" key="1">
    <citation type="submission" date="2018-09" db="EMBL/GenBank/DDBJ databases">
        <title>Genome sequencing of strain 2DFWR-13.</title>
        <authorList>
            <person name="Heo J."/>
            <person name="Kim S.-J."/>
            <person name="Kwon S.-W."/>
        </authorList>
    </citation>
    <scope>NUCLEOTIDE SEQUENCE [LARGE SCALE GENOMIC DNA]</scope>
    <source>
        <strain evidence="6">2DFWR-13</strain>
    </source>
</reference>
<evidence type="ECO:0000259" key="4">
    <source>
        <dbReference type="SMART" id="SM00382"/>
    </source>
</evidence>
<dbReference type="PANTHER" id="PTHR23073">
    <property type="entry name" value="26S PROTEASOME REGULATORY SUBUNIT"/>
    <property type="match status" value="1"/>
</dbReference>
<proteinExistence type="inferred from homology"/>
<dbReference type="CDD" id="cd19481">
    <property type="entry name" value="RecA-like_protease"/>
    <property type="match status" value="1"/>
</dbReference>
<dbReference type="InterPro" id="IPR050221">
    <property type="entry name" value="26S_Proteasome_ATPase"/>
</dbReference>